<evidence type="ECO:0000313" key="2">
    <source>
        <dbReference type="EMBL" id="RMI43324.1"/>
    </source>
</evidence>
<comment type="caution">
    <text evidence="2">The sequence shown here is derived from an EMBL/GenBank/DDBJ whole genome shotgun (WGS) entry which is preliminary data.</text>
</comment>
<proteinExistence type="predicted"/>
<dbReference type="Proteomes" id="UP000282674">
    <property type="component" value="Unassembled WGS sequence"/>
</dbReference>
<gene>
    <name evidence="2" type="ORF">EBO15_16725</name>
</gene>
<sequence>MLTELLRLVAEAGPMAGWIVGVVLTLISCAVLAVLIFLGFTLRALLRCQDLATARLYLQALRAQLDFVRQLVRRGSR</sequence>
<keyword evidence="1" id="KW-1133">Transmembrane helix</keyword>
<organism evidence="2 3">
    <name type="scientific">Actinomadura harenae</name>
    <dbReference type="NCBI Taxonomy" id="2483351"/>
    <lineage>
        <taxon>Bacteria</taxon>
        <taxon>Bacillati</taxon>
        <taxon>Actinomycetota</taxon>
        <taxon>Actinomycetes</taxon>
        <taxon>Streptosporangiales</taxon>
        <taxon>Thermomonosporaceae</taxon>
        <taxon>Actinomadura</taxon>
    </lineage>
</organism>
<evidence type="ECO:0000256" key="1">
    <source>
        <dbReference type="SAM" id="Phobius"/>
    </source>
</evidence>
<dbReference type="RefSeq" id="WP_122195320.1">
    <property type="nucleotide sequence ID" value="NZ_JBHSKC010000012.1"/>
</dbReference>
<protein>
    <submittedName>
        <fullName evidence="2">Uncharacterized protein</fullName>
    </submittedName>
</protein>
<keyword evidence="1" id="KW-0472">Membrane</keyword>
<evidence type="ECO:0000313" key="3">
    <source>
        <dbReference type="Proteomes" id="UP000282674"/>
    </source>
</evidence>
<keyword evidence="3" id="KW-1185">Reference proteome</keyword>
<accession>A0A3M2M0M2</accession>
<dbReference type="AlphaFoldDB" id="A0A3M2M0M2"/>
<keyword evidence="1" id="KW-0812">Transmembrane</keyword>
<dbReference type="PROSITE" id="PS51257">
    <property type="entry name" value="PROKAR_LIPOPROTEIN"/>
    <property type="match status" value="1"/>
</dbReference>
<reference evidence="2 3" key="1">
    <citation type="submission" date="2018-10" db="EMBL/GenBank/DDBJ databases">
        <title>Isolation from soil.</title>
        <authorList>
            <person name="Hu J."/>
        </authorList>
    </citation>
    <scope>NUCLEOTIDE SEQUENCE [LARGE SCALE GENOMIC DNA]</scope>
    <source>
        <strain evidence="2 3">NEAU-Ht49</strain>
    </source>
</reference>
<dbReference type="EMBL" id="RFFG01000026">
    <property type="protein sequence ID" value="RMI43324.1"/>
    <property type="molecule type" value="Genomic_DNA"/>
</dbReference>
<feature type="transmembrane region" description="Helical" evidence="1">
    <location>
        <begin position="15"/>
        <end position="40"/>
    </location>
</feature>
<name>A0A3M2M0M2_9ACTN</name>